<dbReference type="InterPro" id="IPR005064">
    <property type="entry name" value="BUG"/>
</dbReference>
<feature type="signal peptide" evidence="2">
    <location>
        <begin position="1"/>
        <end position="21"/>
    </location>
</feature>
<sequence length="324" mass="35199">MIARRTLALGALLALPAPLRAQGFPQRAVRLVIPYAPGGLADIMSRIMAQGMGDFLGQPVVPDSRPGAATIIGHQQTVQAPPDGHTVVFTSGAGYVTNPLLYRNMPFDAQRDLRVFGIVAETPFVMIVHRDFPARSVQDFVAEARQRQGGLNYASVGRGNPLELAAEMFRMAAGIEMQGVVYNGSAPSHLALQRGEAHMMFDVLGNAMPQIRDGAMRPLAVASKTRHPMLPDVPTLAESGFPDYSAETWFGLATHRAAPDAAVARLREALAHVQRDEAFIRRFTGAGMTLPGPMEESAIEARIADEREKWRRVIQANGISLEMR</sequence>
<dbReference type="Pfam" id="PF03401">
    <property type="entry name" value="TctC"/>
    <property type="match status" value="1"/>
</dbReference>
<comment type="similarity">
    <text evidence="1">Belongs to the UPF0065 (bug) family.</text>
</comment>
<dbReference type="Proteomes" id="UP001526430">
    <property type="component" value="Unassembled WGS sequence"/>
</dbReference>
<evidence type="ECO:0000256" key="1">
    <source>
        <dbReference type="ARBA" id="ARBA00006987"/>
    </source>
</evidence>
<accession>A0ABT3NQ23</accession>
<dbReference type="Gene3D" id="3.40.190.10">
    <property type="entry name" value="Periplasmic binding protein-like II"/>
    <property type="match status" value="1"/>
</dbReference>
<evidence type="ECO:0000313" key="3">
    <source>
        <dbReference type="EMBL" id="MCW8084255.1"/>
    </source>
</evidence>
<dbReference type="CDD" id="cd07012">
    <property type="entry name" value="PBP2_Bug_TTT"/>
    <property type="match status" value="1"/>
</dbReference>
<evidence type="ECO:0000313" key="4">
    <source>
        <dbReference type="Proteomes" id="UP001526430"/>
    </source>
</evidence>
<gene>
    <name evidence="3" type="ORF">OF850_01320</name>
</gene>
<keyword evidence="2" id="KW-0732">Signal</keyword>
<dbReference type="Gene3D" id="3.40.190.150">
    <property type="entry name" value="Bordetella uptake gene, domain 1"/>
    <property type="match status" value="1"/>
</dbReference>
<comment type="caution">
    <text evidence="3">The sequence shown here is derived from an EMBL/GenBank/DDBJ whole genome shotgun (WGS) entry which is preliminary data.</text>
</comment>
<protein>
    <submittedName>
        <fullName evidence="3">Tripartite tricarboxylate transporter substrate binding protein</fullName>
    </submittedName>
</protein>
<reference evidence="3 4" key="1">
    <citation type="submission" date="2022-10" db="EMBL/GenBank/DDBJ databases">
        <title>Roseococcus glaciei nov., sp. nov., isolated from glacier.</title>
        <authorList>
            <person name="Liu Q."/>
            <person name="Xin Y.-H."/>
        </authorList>
    </citation>
    <scope>NUCLEOTIDE SEQUENCE [LARGE SCALE GENOMIC DNA]</scope>
    <source>
        <strain evidence="3 4">MDT2-1-1</strain>
    </source>
</reference>
<feature type="chain" id="PRO_5046507224" evidence="2">
    <location>
        <begin position="22"/>
        <end position="324"/>
    </location>
</feature>
<dbReference type="InterPro" id="IPR042100">
    <property type="entry name" value="Bug_dom1"/>
</dbReference>
<dbReference type="SUPFAM" id="SSF53850">
    <property type="entry name" value="Periplasmic binding protein-like II"/>
    <property type="match status" value="1"/>
</dbReference>
<dbReference type="PIRSF" id="PIRSF017082">
    <property type="entry name" value="YflP"/>
    <property type="match status" value="1"/>
</dbReference>
<organism evidence="3 4">
    <name type="scientific">Sabulicella glaciei</name>
    <dbReference type="NCBI Taxonomy" id="2984948"/>
    <lineage>
        <taxon>Bacteria</taxon>
        <taxon>Pseudomonadati</taxon>
        <taxon>Pseudomonadota</taxon>
        <taxon>Alphaproteobacteria</taxon>
        <taxon>Acetobacterales</taxon>
        <taxon>Acetobacteraceae</taxon>
        <taxon>Sabulicella</taxon>
    </lineage>
</organism>
<proteinExistence type="inferred from homology"/>
<dbReference type="RefSeq" id="WP_301587862.1">
    <property type="nucleotide sequence ID" value="NZ_JAPFQI010000001.1"/>
</dbReference>
<keyword evidence="4" id="KW-1185">Reference proteome</keyword>
<evidence type="ECO:0000256" key="2">
    <source>
        <dbReference type="SAM" id="SignalP"/>
    </source>
</evidence>
<name>A0ABT3NQ23_9PROT</name>
<dbReference type="PANTHER" id="PTHR42928:SF5">
    <property type="entry name" value="BLR1237 PROTEIN"/>
    <property type="match status" value="1"/>
</dbReference>
<dbReference type="PANTHER" id="PTHR42928">
    <property type="entry name" value="TRICARBOXYLATE-BINDING PROTEIN"/>
    <property type="match status" value="1"/>
</dbReference>
<dbReference type="EMBL" id="JAPFQI010000001">
    <property type="protein sequence ID" value="MCW8084255.1"/>
    <property type="molecule type" value="Genomic_DNA"/>
</dbReference>